<keyword evidence="4 6" id="KW-1133">Transmembrane helix</keyword>
<proteinExistence type="predicted"/>
<feature type="transmembrane region" description="Helical" evidence="6">
    <location>
        <begin position="474"/>
        <end position="491"/>
    </location>
</feature>
<dbReference type="PANTHER" id="PTHR30619">
    <property type="entry name" value="DNA INTERNALIZATION/COMPETENCE PROTEIN COMEC/REC2"/>
    <property type="match status" value="1"/>
</dbReference>
<dbReference type="Pfam" id="PF00753">
    <property type="entry name" value="Lactamase_B"/>
    <property type="match status" value="1"/>
</dbReference>
<sequence length="764" mass="86875">MVNILKNKWLYYAMTVLIAAGAAFESAWLFLWLVALIAFGYYKRLPFVHLIALAIVCGAMYGYTLWQMGKLSEPLTAPTMLCWTSEYTVDGASLRGFMKDEKGRKIYVHYTFRSEQEKRYYNEQSLAGRRFFVEGQLVLPEMPAHAYSFAMAHYLKSKHTLGVLEISSWRFIDVQHSFTSLLAQQRFGILRHIEKTFPPSLVTEAQALLIGSQEQVDADLTRAYQKLGITHLFAISGLHVALISMLFFEVLLRLHVRKELATVLLLIILPAYALLAGGAPSVWRAVLVVEVVMLARYLKWQLSALDALSICFILFLIWQPAVFYQIGFQLSFLATLSLILSSKLLASMQGVLMQTLMMTGVCQVLVYPLLLLHFYEMSLSSFLANVLFVPLFSFVILPLNIVFLILTYVLQPLASLLFFLYEPCRNLLTEGIFFVQSMPYQMWVAGKPSMIVVVLLFCSACLTLYYFQLQRWRLALFVLIVPALIAQLLPYTNKQLLVSFVDVGQGDCIVIELPYRRAVYVIDTGGLLRFEQEAWKQRHTEYEVGRQVVVPFLKGKGIGKVDKLILTHADADHVEGAEELLREIIVREVHVSPRSLEKSVMGDFLQEAASKRLVIREQMAGDAWQAGKAQFRYLWPKDVAYEGNNDSLVLLMQFDELKILLTGDLEREGELALVQTAYEEIRDVSILKLGHHGSKTSSIDEFIEVTNPQLAIIMAGKNNRYNHPHPEVTARLQSHQIAYLVTGEVGTITIQWDGNQLTYTHFKE</sequence>
<dbReference type="CDD" id="cd07731">
    <property type="entry name" value="ComA-like_MBL-fold"/>
    <property type="match status" value="1"/>
</dbReference>
<feature type="transmembrane region" description="Helical" evidence="6">
    <location>
        <begin position="356"/>
        <end position="375"/>
    </location>
</feature>
<dbReference type="Pfam" id="PF03772">
    <property type="entry name" value="Competence"/>
    <property type="match status" value="1"/>
</dbReference>
<comment type="subcellular location">
    <subcellularLocation>
        <location evidence="1">Cell membrane</location>
        <topology evidence="1">Multi-pass membrane protein</topology>
    </subcellularLocation>
</comment>
<feature type="transmembrane region" description="Helical" evidence="6">
    <location>
        <begin position="382"/>
        <end position="410"/>
    </location>
</feature>
<dbReference type="NCBIfam" id="TIGR00360">
    <property type="entry name" value="ComEC_N-term"/>
    <property type="match status" value="1"/>
</dbReference>
<dbReference type="AlphaFoldDB" id="A0AAW9NQP8"/>
<dbReference type="InterPro" id="IPR004477">
    <property type="entry name" value="ComEC_N"/>
</dbReference>
<evidence type="ECO:0000259" key="7">
    <source>
        <dbReference type="SMART" id="SM00849"/>
    </source>
</evidence>
<feature type="transmembrane region" description="Helical" evidence="6">
    <location>
        <begin position="12"/>
        <end position="40"/>
    </location>
</feature>
<feature type="transmembrane region" description="Helical" evidence="6">
    <location>
        <begin position="260"/>
        <end position="280"/>
    </location>
</feature>
<dbReference type="RefSeq" id="WP_326124366.1">
    <property type="nucleotide sequence ID" value="NZ_JARSFG010000020.1"/>
</dbReference>
<evidence type="ECO:0000256" key="4">
    <source>
        <dbReference type="ARBA" id="ARBA00022989"/>
    </source>
</evidence>
<dbReference type="InterPro" id="IPR004797">
    <property type="entry name" value="Competence_ComEC/Rec2"/>
</dbReference>
<feature type="transmembrane region" description="Helical" evidence="6">
    <location>
        <begin position="330"/>
        <end position="350"/>
    </location>
</feature>
<dbReference type="InterPro" id="IPR052159">
    <property type="entry name" value="Competence_DNA_uptake"/>
</dbReference>
<gene>
    <name evidence="8" type="ORF">P9B03_15310</name>
</gene>
<dbReference type="InterPro" id="IPR036866">
    <property type="entry name" value="RibonucZ/Hydroxyglut_hydro"/>
</dbReference>
<dbReference type="Gene3D" id="3.60.15.10">
    <property type="entry name" value="Ribonuclease Z/Hydroxyacylglutathione hydrolase-like"/>
    <property type="match status" value="1"/>
</dbReference>
<dbReference type="GO" id="GO:0030420">
    <property type="term" value="P:establishment of competence for transformation"/>
    <property type="evidence" value="ECO:0007669"/>
    <property type="project" value="InterPro"/>
</dbReference>
<evidence type="ECO:0000256" key="2">
    <source>
        <dbReference type="ARBA" id="ARBA00022475"/>
    </source>
</evidence>
<accession>A0AAW9NQP8</accession>
<dbReference type="InterPro" id="IPR035681">
    <property type="entry name" value="ComA-like_MBL"/>
</dbReference>
<keyword evidence="5 6" id="KW-0472">Membrane</keyword>
<dbReference type="GO" id="GO:0005886">
    <property type="term" value="C:plasma membrane"/>
    <property type="evidence" value="ECO:0007669"/>
    <property type="project" value="UniProtKB-SubCell"/>
</dbReference>
<dbReference type="NCBIfam" id="TIGR00361">
    <property type="entry name" value="ComEC_Rec2"/>
    <property type="match status" value="1"/>
</dbReference>
<dbReference type="Proteomes" id="UP001344888">
    <property type="component" value="Unassembled WGS sequence"/>
</dbReference>
<evidence type="ECO:0000256" key="5">
    <source>
        <dbReference type="ARBA" id="ARBA00023136"/>
    </source>
</evidence>
<feature type="transmembrane region" description="Helical" evidence="6">
    <location>
        <begin position="47"/>
        <end position="66"/>
    </location>
</feature>
<name>A0AAW9NQP8_9BACL</name>
<dbReference type="SMART" id="SM00849">
    <property type="entry name" value="Lactamase_B"/>
    <property type="match status" value="1"/>
</dbReference>
<evidence type="ECO:0000256" key="3">
    <source>
        <dbReference type="ARBA" id="ARBA00022692"/>
    </source>
</evidence>
<evidence type="ECO:0000313" key="8">
    <source>
        <dbReference type="EMBL" id="MEC1179867.1"/>
    </source>
</evidence>
<evidence type="ECO:0000313" key="9">
    <source>
        <dbReference type="Proteomes" id="UP001344888"/>
    </source>
</evidence>
<feature type="domain" description="Metallo-beta-lactamase" evidence="7">
    <location>
        <begin position="505"/>
        <end position="717"/>
    </location>
</feature>
<keyword evidence="2" id="KW-1003">Cell membrane</keyword>
<organism evidence="8 9">
    <name type="scientific">Metasolibacillus meyeri</name>
    <dbReference type="NCBI Taxonomy" id="1071052"/>
    <lineage>
        <taxon>Bacteria</taxon>
        <taxon>Bacillati</taxon>
        <taxon>Bacillota</taxon>
        <taxon>Bacilli</taxon>
        <taxon>Bacillales</taxon>
        <taxon>Caryophanaceae</taxon>
        <taxon>Metasolibacillus</taxon>
    </lineage>
</organism>
<protein>
    <submittedName>
        <fullName evidence="8">DNA internalization-related competence protein ComEC/Rec2</fullName>
    </submittedName>
</protein>
<feature type="transmembrane region" description="Helical" evidence="6">
    <location>
        <begin position="229"/>
        <end position="248"/>
    </location>
</feature>
<dbReference type="InterPro" id="IPR001279">
    <property type="entry name" value="Metallo-B-lactamas"/>
</dbReference>
<evidence type="ECO:0000256" key="1">
    <source>
        <dbReference type="ARBA" id="ARBA00004651"/>
    </source>
</evidence>
<dbReference type="EMBL" id="JARSFG010000020">
    <property type="protein sequence ID" value="MEC1179867.1"/>
    <property type="molecule type" value="Genomic_DNA"/>
</dbReference>
<feature type="transmembrane region" description="Helical" evidence="6">
    <location>
        <begin position="448"/>
        <end position="467"/>
    </location>
</feature>
<evidence type="ECO:0000256" key="6">
    <source>
        <dbReference type="SAM" id="Phobius"/>
    </source>
</evidence>
<comment type="caution">
    <text evidence="8">The sequence shown here is derived from an EMBL/GenBank/DDBJ whole genome shotgun (WGS) entry which is preliminary data.</text>
</comment>
<dbReference type="PANTHER" id="PTHR30619:SF7">
    <property type="entry name" value="BETA-LACTAMASE DOMAIN PROTEIN"/>
    <property type="match status" value="1"/>
</dbReference>
<keyword evidence="9" id="KW-1185">Reference proteome</keyword>
<dbReference type="SUPFAM" id="SSF56281">
    <property type="entry name" value="Metallo-hydrolase/oxidoreductase"/>
    <property type="match status" value="1"/>
</dbReference>
<feature type="transmembrane region" description="Helical" evidence="6">
    <location>
        <begin position="300"/>
        <end position="318"/>
    </location>
</feature>
<reference evidence="8 9" key="1">
    <citation type="submission" date="2023-03" db="EMBL/GenBank/DDBJ databases">
        <title>Bacillus Genome Sequencing.</title>
        <authorList>
            <person name="Dunlap C."/>
        </authorList>
    </citation>
    <scope>NUCLEOTIDE SEQUENCE [LARGE SCALE GENOMIC DNA]</scope>
    <source>
        <strain evidence="8 9">B-59205</strain>
    </source>
</reference>
<keyword evidence="3 6" id="KW-0812">Transmembrane</keyword>